<dbReference type="PANTHER" id="PTHR43586:SF8">
    <property type="entry name" value="CYSTEINE DESULFURASE 1, CHLOROPLASTIC"/>
    <property type="match status" value="1"/>
</dbReference>
<dbReference type="EMBL" id="CH991553">
    <property type="protein sequence ID" value="EDQ88850.1"/>
    <property type="molecule type" value="Genomic_DNA"/>
</dbReference>
<dbReference type="GeneID" id="5891560"/>
<name>A9V108_MONBE</name>
<accession>A9V108</accession>
<dbReference type="GO" id="GO:0031071">
    <property type="term" value="F:cysteine desulfurase activity"/>
    <property type="evidence" value="ECO:0000318"/>
    <property type="project" value="GO_Central"/>
</dbReference>
<dbReference type="Pfam" id="PF00266">
    <property type="entry name" value="Aminotran_5"/>
    <property type="match status" value="1"/>
</dbReference>
<reference evidence="3 4" key="1">
    <citation type="journal article" date="2008" name="Nature">
        <title>The genome of the choanoflagellate Monosiga brevicollis and the origin of metazoans.</title>
        <authorList>
            <consortium name="JGI Sequencing"/>
            <person name="King N."/>
            <person name="Westbrook M.J."/>
            <person name="Young S.L."/>
            <person name="Kuo A."/>
            <person name="Abedin M."/>
            <person name="Chapman J."/>
            <person name="Fairclough S."/>
            <person name="Hellsten U."/>
            <person name="Isogai Y."/>
            <person name="Letunic I."/>
            <person name="Marr M."/>
            <person name="Pincus D."/>
            <person name="Putnam N."/>
            <person name="Rokas A."/>
            <person name="Wright K.J."/>
            <person name="Zuzow R."/>
            <person name="Dirks W."/>
            <person name="Good M."/>
            <person name="Goodstein D."/>
            <person name="Lemons D."/>
            <person name="Li W."/>
            <person name="Lyons J.B."/>
            <person name="Morris A."/>
            <person name="Nichols S."/>
            <person name="Richter D.J."/>
            <person name="Salamov A."/>
            <person name="Bork P."/>
            <person name="Lim W.A."/>
            <person name="Manning G."/>
            <person name="Miller W.T."/>
            <person name="McGinnis W."/>
            <person name="Shapiro H."/>
            <person name="Tjian R."/>
            <person name="Grigoriev I.V."/>
            <person name="Rokhsar D."/>
        </authorList>
    </citation>
    <scope>NUCLEOTIDE SEQUENCE [LARGE SCALE GENOMIC DNA]</scope>
    <source>
        <strain evidence="4">MX1 / ATCC 50154</strain>
    </source>
</reference>
<feature type="domain" description="Aminotransferase class V" evidence="2">
    <location>
        <begin position="6"/>
        <end position="171"/>
    </location>
</feature>
<dbReference type="KEGG" id="mbr:MONBRDRAFT_37321"/>
<dbReference type="AlphaFoldDB" id="A9V108"/>
<dbReference type="eggNOG" id="ENOG502QSW1">
    <property type="taxonomic scope" value="Eukaryota"/>
</dbReference>
<evidence type="ECO:0000313" key="3">
    <source>
        <dbReference type="EMBL" id="EDQ88850.1"/>
    </source>
</evidence>
<gene>
    <name evidence="3" type="ORF">MONBRDRAFT_37321</name>
</gene>
<dbReference type="SUPFAM" id="SSF53474">
    <property type="entry name" value="alpha/beta-Hydrolases"/>
    <property type="match status" value="1"/>
</dbReference>
<dbReference type="Gene3D" id="3.40.50.1820">
    <property type="entry name" value="alpha/beta hydrolase"/>
    <property type="match status" value="1"/>
</dbReference>
<dbReference type="PANTHER" id="PTHR43586">
    <property type="entry name" value="CYSTEINE DESULFURASE"/>
    <property type="match status" value="1"/>
</dbReference>
<dbReference type="InterPro" id="IPR029058">
    <property type="entry name" value="AB_hydrolase_fold"/>
</dbReference>
<keyword evidence="4" id="KW-1185">Reference proteome</keyword>
<dbReference type="InterPro" id="IPR000192">
    <property type="entry name" value="Aminotrans_V_dom"/>
</dbReference>
<dbReference type="InterPro" id="IPR015421">
    <property type="entry name" value="PyrdxlP-dep_Trfase_major"/>
</dbReference>
<dbReference type="Proteomes" id="UP000001357">
    <property type="component" value="Unassembled WGS sequence"/>
</dbReference>
<evidence type="ECO:0000313" key="4">
    <source>
        <dbReference type="Proteomes" id="UP000001357"/>
    </source>
</evidence>
<dbReference type="RefSeq" id="XP_001746463.1">
    <property type="nucleotide sequence ID" value="XM_001746411.1"/>
</dbReference>
<organism evidence="3 4">
    <name type="scientific">Monosiga brevicollis</name>
    <name type="common">Choanoflagellate</name>
    <dbReference type="NCBI Taxonomy" id="81824"/>
    <lineage>
        <taxon>Eukaryota</taxon>
        <taxon>Choanoflagellata</taxon>
        <taxon>Craspedida</taxon>
        <taxon>Salpingoecidae</taxon>
        <taxon>Monosiga</taxon>
    </lineage>
</organism>
<dbReference type="OMA" id="CYANGIT"/>
<dbReference type="ESTHER" id="monbe-a9v108">
    <property type="family name" value="6_AlphaBeta_hydrolase"/>
</dbReference>
<proteinExistence type="predicted"/>
<evidence type="ECO:0000259" key="2">
    <source>
        <dbReference type="Pfam" id="PF00266"/>
    </source>
</evidence>
<protein>
    <recommendedName>
        <fullName evidence="2">Aminotransferase class V domain-containing protein</fullName>
    </recommendedName>
</protein>
<dbReference type="SUPFAM" id="SSF53383">
    <property type="entry name" value="PLP-dependent transferases"/>
    <property type="match status" value="1"/>
</dbReference>
<dbReference type="InParanoid" id="A9V108"/>
<keyword evidence="1" id="KW-0663">Pyridoxal phosphate</keyword>
<dbReference type="GO" id="GO:0006534">
    <property type="term" value="P:cysteine metabolic process"/>
    <property type="evidence" value="ECO:0000318"/>
    <property type="project" value="GO_Central"/>
</dbReference>
<sequence>MALIQVLVLDQQMSSNVYAWQEILHRRCQSELHVVKRSNEEDDWTTLVLRDLQSLGAKVGLVAVPQFHWCDGAALDLVAISECCQQLNIPLVLDLTQSAGVVPLDWKRVRPMAVAASIHKWLLGPYGMCLAWLDRDFARHFVAMEAHEKHRVGADDEAWDNNGLMTTAGYPTAEIEGSQRLGVGGGVGVAAYIKGSEARAISSRLDPHEPLLAAAEKDGWVRQRRSIRFSSPITSSDTSHHVHGDLTIDCYANGITGDIDKKNFTLFVAPPSMVASRSIFLEMAPFVSNTFGVTEMPSFGVNQIDLRASQLNAEVMEHGLEQTLRTLQKEDPKHEGAYVVAAGHAGFYALKLAQRCPELFSSLVLLNPTFRGPLTTAAFNKQEEGDTISAMGLGALRRALWALMRIPFLGEALNAASNSPENIKKHLLSHVYSDEAHVTEEVVALNEEFALAGNHLPKAAFLTGQLDPLREREDLTPLLEGGFKVPTMILLGHDSPASVKADVQPLFVKADERAQTGEGERSIGVDTPGALRSFVEYPSLVGNLVRAHIQQYC</sequence>
<dbReference type="Gene3D" id="3.40.640.10">
    <property type="entry name" value="Type I PLP-dependent aspartate aminotransferase-like (Major domain)"/>
    <property type="match status" value="1"/>
</dbReference>
<evidence type="ECO:0000256" key="1">
    <source>
        <dbReference type="ARBA" id="ARBA00022898"/>
    </source>
</evidence>
<dbReference type="InterPro" id="IPR015424">
    <property type="entry name" value="PyrdxlP-dep_Trfase"/>
</dbReference>